<dbReference type="Proteomes" id="UP001145114">
    <property type="component" value="Unassembled WGS sequence"/>
</dbReference>
<organism evidence="1 2">
    <name type="scientific">Spiromyces aspiralis</name>
    <dbReference type="NCBI Taxonomy" id="68401"/>
    <lineage>
        <taxon>Eukaryota</taxon>
        <taxon>Fungi</taxon>
        <taxon>Fungi incertae sedis</taxon>
        <taxon>Zoopagomycota</taxon>
        <taxon>Kickxellomycotina</taxon>
        <taxon>Kickxellomycetes</taxon>
        <taxon>Kickxellales</taxon>
        <taxon>Kickxellaceae</taxon>
        <taxon>Spiromyces</taxon>
    </lineage>
</organism>
<evidence type="ECO:0000313" key="1">
    <source>
        <dbReference type="EMBL" id="KAJ1679611.1"/>
    </source>
</evidence>
<name>A0ACC1HTH4_9FUNG</name>
<accession>A0ACC1HTH4</accession>
<reference evidence="1" key="1">
    <citation type="submission" date="2022-06" db="EMBL/GenBank/DDBJ databases">
        <title>Phylogenomic reconstructions and comparative analyses of Kickxellomycotina fungi.</title>
        <authorList>
            <person name="Reynolds N.K."/>
            <person name="Stajich J.E."/>
            <person name="Barry K."/>
            <person name="Grigoriev I.V."/>
            <person name="Crous P."/>
            <person name="Smith M.E."/>
        </authorList>
    </citation>
    <scope>NUCLEOTIDE SEQUENCE</scope>
    <source>
        <strain evidence="1">RSA 2271</strain>
    </source>
</reference>
<protein>
    <submittedName>
        <fullName evidence="1">Uncharacterized protein</fullName>
    </submittedName>
</protein>
<feature type="non-terminal residue" evidence="1">
    <location>
        <position position="94"/>
    </location>
</feature>
<gene>
    <name evidence="1" type="ORF">EV182_001695</name>
</gene>
<proteinExistence type="predicted"/>
<sequence>MPEPQQPDPVGGPQVTSNGVMKDYQYRFANCDRKRERCARLHNVEKQFRRVMKFMSQHVKHMDKCKRYVTSDIFESPMSIVIVLHSPAANSDNP</sequence>
<keyword evidence="2" id="KW-1185">Reference proteome</keyword>
<comment type="caution">
    <text evidence="1">The sequence shown here is derived from an EMBL/GenBank/DDBJ whole genome shotgun (WGS) entry which is preliminary data.</text>
</comment>
<evidence type="ECO:0000313" key="2">
    <source>
        <dbReference type="Proteomes" id="UP001145114"/>
    </source>
</evidence>
<dbReference type="EMBL" id="JAMZIH010000276">
    <property type="protein sequence ID" value="KAJ1679611.1"/>
    <property type="molecule type" value="Genomic_DNA"/>
</dbReference>